<dbReference type="GO" id="GO:0006352">
    <property type="term" value="P:DNA-templated transcription initiation"/>
    <property type="evidence" value="ECO:0007669"/>
    <property type="project" value="InterPro"/>
</dbReference>
<keyword evidence="10" id="KW-1185">Reference proteome</keyword>
<dbReference type="GO" id="GO:0016987">
    <property type="term" value="F:sigma factor activity"/>
    <property type="evidence" value="ECO:0007669"/>
    <property type="project" value="UniProtKB-KW"/>
</dbReference>
<feature type="domain" description="RNA polymerase sigma factor 70 region 4 type 2" evidence="8">
    <location>
        <begin position="120"/>
        <end position="171"/>
    </location>
</feature>
<evidence type="ECO:0000256" key="4">
    <source>
        <dbReference type="ARBA" id="ARBA00023125"/>
    </source>
</evidence>
<keyword evidence="2 6" id="KW-0805">Transcription regulation</keyword>
<dbReference type="SUPFAM" id="SSF88946">
    <property type="entry name" value="Sigma2 domain of RNA polymerase sigma factors"/>
    <property type="match status" value="1"/>
</dbReference>
<keyword evidence="5 6" id="KW-0804">Transcription</keyword>
<protein>
    <recommendedName>
        <fullName evidence="6">RNA polymerase sigma factor</fullName>
    </recommendedName>
</protein>
<keyword evidence="3 6" id="KW-0731">Sigma factor</keyword>
<dbReference type="CDD" id="cd06171">
    <property type="entry name" value="Sigma70_r4"/>
    <property type="match status" value="1"/>
</dbReference>
<dbReference type="InterPro" id="IPR036388">
    <property type="entry name" value="WH-like_DNA-bd_sf"/>
</dbReference>
<keyword evidence="4 6" id="KW-0238">DNA-binding</keyword>
<dbReference type="Proteomes" id="UP000318380">
    <property type="component" value="Unassembled WGS sequence"/>
</dbReference>
<dbReference type="Pfam" id="PF08281">
    <property type="entry name" value="Sigma70_r4_2"/>
    <property type="match status" value="1"/>
</dbReference>
<dbReference type="InterPro" id="IPR013249">
    <property type="entry name" value="RNA_pol_sigma70_r4_t2"/>
</dbReference>
<dbReference type="PANTHER" id="PTHR43133">
    <property type="entry name" value="RNA POLYMERASE ECF-TYPE SIGMA FACTO"/>
    <property type="match status" value="1"/>
</dbReference>
<dbReference type="InterPro" id="IPR014284">
    <property type="entry name" value="RNA_pol_sigma-70_dom"/>
</dbReference>
<evidence type="ECO:0000256" key="3">
    <source>
        <dbReference type="ARBA" id="ARBA00023082"/>
    </source>
</evidence>
<dbReference type="InterPro" id="IPR013325">
    <property type="entry name" value="RNA_pol_sigma_r2"/>
</dbReference>
<dbReference type="InterPro" id="IPR039425">
    <property type="entry name" value="RNA_pol_sigma-70-like"/>
</dbReference>
<evidence type="ECO:0000259" key="8">
    <source>
        <dbReference type="Pfam" id="PF08281"/>
    </source>
</evidence>
<accession>A0A561C0R3</accession>
<dbReference type="EMBL" id="VIVK01000001">
    <property type="protein sequence ID" value="TWD84735.1"/>
    <property type="molecule type" value="Genomic_DNA"/>
</dbReference>
<evidence type="ECO:0000256" key="1">
    <source>
        <dbReference type="ARBA" id="ARBA00010641"/>
    </source>
</evidence>
<dbReference type="AlphaFoldDB" id="A0A561C0R3"/>
<comment type="caution">
    <text evidence="9">The sequence shown here is derived from an EMBL/GenBank/DDBJ whole genome shotgun (WGS) entry which is preliminary data.</text>
</comment>
<dbReference type="Gene3D" id="1.10.1740.10">
    <property type="match status" value="1"/>
</dbReference>
<evidence type="ECO:0000256" key="5">
    <source>
        <dbReference type="ARBA" id="ARBA00023163"/>
    </source>
</evidence>
<dbReference type="Gene3D" id="1.10.10.10">
    <property type="entry name" value="Winged helix-like DNA-binding domain superfamily/Winged helix DNA-binding domain"/>
    <property type="match status" value="1"/>
</dbReference>
<gene>
    <name evidence="9" type="ORF">FB561_5929</name>
</gene>
<dbReference type="PANTHER" id="PTHR43133:SF59">
    <property type="entry name" value="ECF RNA POLYMERASE SIGMA FACTOR SIGR"/>
    <property type="match status" value="1"/>
</dbReference>
<dbReference type="NCBIfam" id="TIGR02937">
    <property type="entry name" value="sigma70-ECF"/>
    <property type="match status" value="1"/>
</dbReference>
<name>A0A561C0R3_9ACTN</name>
<dbReference type="GO" id="GO:0003677">
    <property type="term" value="F:DNA binding"/>
    <property type="evidence" value="ECO:0007669"/>
    <property type="project" value="UniProtKB-KW"/>
</dbReference>
<dbReference type="InterPro" id="IPR013324">
    <property type="entry name" value="RNA_pol_sigma_r3/r4-like"/>
</dbReference>
<evidence type="ECO:0000313" key="10">
    <source>
        <dbReference type="Proteomes" id="UP000318380"/>
    </source>
</evidence>
<comment type="similarity">
    <text evidence="1 6">Belongs to the sigma-70 factor family. ECF subfamily.</text>
</comment>
<sequence>MRSPTPPRDLSGSFEAEALPLRPRLYLTALRLTGNPHDAEDLLQETYLRAFRGYAGFRPGTNLMAWLARILRNTFVNSYRKRQREPRTVPDDPITTSRSATAGVEVSAEATVVDALPDPRLQEALSTLPDKYRRAVLLYDVDGFSYREIAALFDVPVGTVMSRIHRGRRALKERLVPPSVVPGLAA</sequence>
<dbReference type="RefSeq" id="WP_170284803.1">
    <property type="nucleotide sequence ID" value="NZ_VIVK01000001.1"/>
</dbReference>
<organism evidence="9 10">
    <name type="scientific">Kribbella amoyensis</name>
    <dbReference type="NCBI Taxonomy" id="996641"/>
    <lineage>
        <taxon>Bacteria</taxon>
        <taxon>Bacillati</taxon>
        <taxon>Actinomycetota</taxon>
        <taxon>Actinomycetes</taxon>
        <taxon>Propionibacteriales</taxon>
        <taxon>Kribbellaceae</taxon>
        <taxon>Kribbella</taxon>
    </lineage>
</organism>
<evidence type="ECO:0000259" key="7">
    <source>
        <dbReference type="Pfam" id="PF04542"/>
    </source>
</evidence>
<dbReference type="PROSITE" id="PS01063">
    <property type="entry name" value="SIGMA70_ECF"/>
    <property type="match status" value="1"/>
</dbReference>
<evidence type="ECO:0000256" key="2">
    <source>
        <dbReference type="ARBA" id="ARBA00023015"/>
    </source>
</evidence>
<proteinExistence type="inferred from homology"/>
<dbReference type="GO" id="GO:0006950">
    <property type="term" value="P:response to stress"/>
    <property type="evidence" value="ECO:0007669"/>
    <property type="project" value="UniProtKB-ARBA"/>
</dbReference>
<dbReference type="InterPro" id="IPR007627">
    <property type="entry name" value="RNA_pol_sigma70_r2"/>
</dbReference>
<evidence type="ECO:0000256" key="6">
    <source>
        <dbReference type="RuleBase" id="RU000716"/>
    </source>
</evidence>
<reference evidence="9 10" key="1">
    <citation type="submission" date="2019-06" db="EMBL/GenBank/DDBJ databases">
        <title>Sequencing the genomes of 1000 actinobacteria strains.</title>
        <authorList>
            <person name="Klenk H.-P."/>
        </authorList>
    </citation>
    <scope>NUCLEOTIDE SEQUENCE [LARGE SCALE GENOMIC DNA]</scope>
    <source>
        <strain evidence="9 10">DSM 24683</strain>
    </source>
</reference>
<feature type="domain" description="RNA polymerase sigma-70 region 2" evidence="7">
    <location>
        <begin position="21"/>
        <end position="84"/>
    </location>
</feature>
<evidence type="ECO:0000313" key="9">
    <source>
        <dbReference type="EMBL" id="TWD84735.1"/>
    </source>
</evidence>
<dbReference type="SUPFAM" id="SSF88659">
    <property type="entry name" value="Sigma3 and sigma4 domains of RNA polymerase sigma factors"/>
    <property type="match status" value="1"/>
</dbReference>
<dbReference type="InterPro" id="IPR000838">
    <property type="entry name" value="RNA_pol_sigma70_ECF_CS"/>
</dbReference>
<dbReference type="Pfam" id="PF04542">
    <property type="entry name" value="Sigma70_r2"/>
    <property type="match status" value="1"/>
</dbReference>